<dbReference type="SUPFAM" id="SSF51730">
    <property type="entry name" value="FAD-linked oxidoreductase"/>
    <property type="match status" value="1"/>
</dbReference>
<dbReference type="Proteomes" id="UP000230069">
    <property type="component" value="Unassembled WGS sequence"/>
</dbReference>
<accession>A0A2G5EP01</accession>
<dbReference type="OrthoDB" id="5464at2759"/>
<dbReference type="GO" id="GO:0010133">
    <property type="term" value="P:L-proline catabolic process to L-glutamate"/>
    <property type="evidence" value="ECO:0007669"/>
    <property type="project" value="TreeGrafter"/>
</dbReference>
<dbReference type="GO" id="GO:0004657">
    <property type="term" value="F:proline dehydrogenase activity"/>
    <property type="evidence" value="ECO:0007669"/>
    <property type="project" value="UniProtKB-EC"/>
</dbReference>
<reference evidence="7 8" key="1">
    <citation type="submission" date="2017-09" db="EMBL/GenBank/DDBJ databases">
        <title>WGS assembly of Aquilegia coerulea Goldsmith.</title>
        <authorList>
            <person name="Hodges S."/>
            <person name="Kramer E."/>
            <person name="Nordborg M."/>
            <person name="Tomkins J."/>
            <person name="Borevitz J."/>
            <person name="Derieg N."/>
            <person name="Yan J."/>
            <person name="Mihaltcheva S."/>
            <person name="Hayes R.D."/>
            <person name="Rokhsar D."/>
        </authorList>
    </citation>
    <scope>NUCLEOTIDE SEQUENCE [LARGE SCALE GENOMIC DNA]</scope>
    <source>
        <strain evidence="8">cv. Goldsmith</strain>
    </source>
</reference>
<evidence type="ECO:0000256" key="3">
    <source>
        <dbReference type="ARBA" id="ARBA00023002"/>
    </source>
</evidence>
<dbReference type="AlphaFoldDB" id="A0A2G5EP01"/>
<proteinExistence type="inferred from homology"/>
<evidence type="ECO:0000313" key="7">
    <source>
        <dbReference type="EMBL" id="PIA57505.1"/>
    </source>
</evidence>
<keyword evidence="5" id="KW-0285">Flavoprotein</keyword>
<dbReference type="Gene3D" id="3.20.20.220">
    <property type="match status" value="1"/>
</dbReference>
<evidence type="ECO:0000313" key="8">
    <source>
        <dbReference type="Proteomes" id="UP000230069"/>
    </source>
</evidence>
<comment type="catalytic activity">
    <reaction evidence="5">
        <text>L-proline + a quinone = (S)-1-pyrroline-5-carboxylate + a quinol + H(+)</text>
        <dbReference type="Rhea" id="RHEA:23784"/>
        <dbReference type="ChEBI" id="CHEBI:15378"/>
        <dbReference type="ChEBI" id="CHEBI:17388"/>
        <dbReference type="ChEBI" id="CHEBI:24646"/>
        <dbReference type="ChEBI" id="CHEBI:60039"/>
        <dbReference type="ChEBI" id="CHEBI:132124"/>
        <dbReference type="EC" id="1.5.5.2"/>
    </reaction>
</comment>
<dbReference type="FunCoup" id="A0A2G5EP01">
    <property type="interactions" value="950"/>
</dbReference>
<protein>
    <recommendedName>
        <fullName evidence="2 5">Proline dehydrogenase</fullName>
        <ecNumber evidence="2 5">1.5.5.2</ecNumber>
    </recommendedName>
</protein>
<dbReference type="PANTHER" id="PTHR13914:SF0">
    <property type="entry name" value="PROLINE DEHYDROGENASE 1, MITOCHONDRIAL"/>
    <property type="match status" value="1"/>
</dbReference>
<evidence type="ECO:0000256" key="5">
    <source>
        <dbReference type="RuleBase" id="RU364054"/>
    </source>
</evidence>
<dbReference type="Pfam" id="PF01619">
    <property type="entry name" value="Pro_dh"/>
    <property type="match status" value="1"/>
</dbReference>
<dbReference type="InterPro" id="IPR015659">
    <property type="entry name" value="Proline_oxidase"/>
</dbReference>
<comment type="similarity">
    <text evidence="1 5">Belongs to the proline oxidase family.</text>
</comment>
<keyword evidence="8" id="KW-1185">Reference proteome</keyword>
<organism evidence="7 8">
    <name type="scientific">Aquilegia coerulea</name>
    <name type="common">Rocky mountain columbine</name>
    <dbReference type="NCBI Taxonomy" id="218851"/>
    <lineage>
        <taxon>Eukaryota</taxon>
        <taxon>Viridiplantae</taxon>
        <taxon>Streptophyta</taxon>
        <taxon>Embryophyta</taxon>
        <taxon>Tracheophyta</taxon>
        <taxon>Spermatophyta</taxon>
        <taxon>Magnoliopsida</taxon>
        <taxon>Ranunculales</taxon>
        <taxon>Ranunculaceae</taxon>
        <taxon>Thalictroideae</taxon>
        <taxon>Aquilegia</taxon>
    </lineage>
</organism>
<feature type="domain" description="Proline dehydrogenase" evidence="6">
    <location>
        <begin position="154"/>
        <end position="488"/>
    </location>
</feature>
<evidence type="ECO:0000259" key="6">
    <source>
        <dbReference type="Pfam" id="PF01619"/>
    </source>
</evidence>
<comment type="cofactor">
    <cofactor evidence="5">
        <name>FAD</name>
        <dbReference type="ChEBI" id="CHEBI:57692"/>
    </cofactor>
</comment>
<dbReference type="STRING" id="218851.A0A2G5EP01"/>
<dbReference type="EC" id="1.5.5.2" evidence="2 5"/>
<evidence type="ECO:0000256" key="1">
    <source>
        <dbReference type="ARBA" id="ARBA00005869"/>
    </source>
</evidence>
<dbReference type="GO" id="GO:0005739">
    <property type="term" value="C:mitochondrion"/>
    <property type="evidence" value="ECO:0007669"/>
    <property type="project" value="TreeGrafter"/>
</dbReference>
<dbReference type="InterPro" id="IPR029041">
    <property type="entry name" value="FAD-linked_oxidoreductase-like"/>
</dbReference>
<dbReference type="PANTHER" id="PTHR13914">
    <property type="entry name" value="PROLINE OXIDASE"/>
    <property type="match status" value="1"/>
</dbReference>
<keyword evidence="4 5" id="KW-0642">Proline metabolism</keyword>
<evidence type="ECO:0000256" key="2">
    <source>
        <dbReference type="ARBA" id="ARBA00012695"/>
    </source>
</evidence>
<keyword evidence="5" id="KW-0274">FAD</keyword>
<sequence length="518" mass="57860">MARRVSPKLLRNLPYVINNTVSKKASKNPIFNNTSHFENHQHFNRFLNSSPSSLTAVTTPLNLTHPIHEKPISNTSSLSLDDVERLFSSVSTTQLVRSLVNLHFASIDPIVDLGIWVMRSRLIETPICKEIIIATVKHTFYEHFCAGENLIEASKTLQKLWDDGLRGILDYGLEDAIDNKTCDRNLNEFLKAVESTKMLPPSSVSYACVKITAICPISLLKRVSDLLRWEYKNPSYKLPWKMDTLPILADSSPFYHTLEKPEPLTPQEEEDLQQAHQRLLKLSEKCFDLNLPLLVDAEYTSVQPAIDYLTYSTMIKFNKYSNPIVYGTVQTYLKDAKERTIQATEAAEKMGITVGLKLVRGAYLSSESQLASSLGYASPIHGSIQETHACYNECATFMIEKVSTGTGAVVLATHNLESGKVAAAKAQALGIGKGNPKLQFAQLKGMAEGLSFGLRNAGFQVSKYLPYGPVEMVIPYLLRRAEENRGLLSASTMDRVLMRKELVRRLKAAIWGGDLDKM</sequence>
<name>A0A2G5EP01_AQUCA</name>
<dbReference type="GO" id="GO:0071949">
    <property type="term" value="F:FAD binding"/>
    <property type="evidence" value="ECO:0007669"/>
    <property type="project" value="TreeGrafter"/>
</dbReference>
<dbReference type="InParanoid" id="A0A2G5EP01"/>
<gene>
    <name evidence="7" type="ORF">AQUCO_00600314v1</name>
</gene>
<evidence type="ECO:0000256" key="4">
    <source>
        <dbReference type="ARBA" id="ARBA00023062"/>
    </source>
</evidence>
<keyword evidence="3 5" id="KW-0560">Oxidoreductase</keyword>
<dbReference type="EMBL" id="KZ305023">
    <property type="protein sequence ID" value="PIA57505.1"/>
    <property type="molecule type" value="Genomic_DNA"/>
</dbReference>
<comment type="function">
    <text evidence="5">Converts proline to delta-1-pyrroline-5-carboxylate.</text>
</comment>
<dbReference type="InterPro" id="IPR002872">
    <property type="entry name" value="Proline_DH_dom"/>
</dbReference>